<keyword evidence="4 6" id="KW-1133">Transmembrane helix</keyword>
<evidence type="ECO:0000256" key="1">
    <source>
        <dbReference type="ARBA" id="ARBA00004141"/>
    </source>
</evidence>
<evidence type="ECO:0000256" key="6">
    <source>
        <dbReference type="SAM" id="Phobius"/>
    </source>
</evidence>
<keyword evidence="5 6" id="KW-0472">Membrane</keyword>
<dbReference type="PIRSF" id="PIRSF005859">
    <property type="entry name" value="PBR"/>
    <property type="match status" value="1"/>
</dbReference>
<dbReference type="PANTHER" id="PTHR10057">
    <property type="entry name" value="PERIPHERAL-TYPE BENZODIAZEPINE RECEPTOR"/>
    <property type="match status" value="1"/>
</dbReference>
<dbReference type="Gene3D" id="1.20.1260.100">
    <property type="entry name" value="TspO/MBR protein"/>
    <property type="match status" value="1"/>
</dbReference>
<evidence type="ECO:0000256" key="2">
    <source>
        <dbReference type="ARBA" id="ARBA00007524"/>
    </source>
</evidence>
<dbReference type="Pfam" id="PF03073">
    <property type="entry name" value="TspO_MBR"/>
    <property type="match status" value="1"/>
</dbReference>
<feature type="transmembrane region" description="Helical" evidence="6">
    <location>
        <begin position="87"/>
        <end position="104"/>
    </location>
</feature>
<dbReference type="InterPro" id="IPR038330">
    <property type="entry name" value="TspO/MBR-related_sf"/>
</dbReference>
<evidence type="ECO:0000313" key="7">
    <source>
        <dbReference type="EMBL" id="GIM27674.1"/>
    </source>
</evidence>
<evidence type="ECO:0000256" key="3">
    <source>
        <dbReference type="ARBA" id="ARBA00022692"/>
    </source>
</evidence>
<evidence type="ECO:0000256" key="5">
    <source>
        <dbReference type="ARBA" id="ARBA00023136"/>
    </source>
</evidence>
<feature type="transmembrane region" description="Helical" evidence="6">
    <location>
        <begin position="142"/>
        <end position="163"/>
    </location>
</feature>
<name>A0A919VD69_9CLOT</name>
<evidence type="ECO:0000313" key="8">
    <source>
        <dbReference type="Proteomes" id="UP000679179"/>
    </source>
</evidence>
<dbReference type="AlphaFoldDB" id="A0A919VD69"/>
<reference evidence="7" key="1">
    <citation type="submission" date="2021-03" db="EMBL/GenBank/DDBJ databases">
        <title>Taxonomic study of Clostridium polyendosporum from meadow-gley soil under rice.</title>
        <authorList>
            <person name="Kobayashi H."/>
            <person name="Tanizawa Y."/>
            <person name="Yagura M."/>
        </authorList>
    </citation>
    <scope>NUCLEOTIDE SEQUENCE</scope>
    <source>
        <strain evidence="7">JCM 30710</strain>
    </source>
</reference>
<proteinExistence type="inferred from homology"/>
<dbReference type="CDD" id="cd15904">
    <property type="entry name" value="TSPO_MBR"/>
    <property type="match status" value="1"/>
</dbReference>
<dbReference type="PANTHER" id="PTHR10057:SF0">
    <property type="entry name" value="TRANSLOCATOR PROTEIN"/>
    <property type="match status" value="1"/>
</dbReference>
<comment type="similarity">
    <text evidence="2">Belongs to the TspO/BZRP family.</text>
</comment>
<dbReference type="GO" id="GO:0016020">
    <property type="term" value="C:membrane"/>
    <property type="evidence" value="ECO:0007669"/>
    <property type="project" value="UniProtKB-SubCell"/>
</dbReference>
<protein>
    <submittedName>
        <fullName evidence="7">Tryptophan-rich sensory protein</fullName>
    </submittedName>
</protein>
<accession>A0A919VD69</accession>
<dbReference type="FunFam" id="1.20.1260.100:FF:000001">
    <property type="entry name" value="translocator protein 2"/>
    <property type="match status" value="1"/>
</dbReference>
<evidence type="ECO:0000256" key="4">
    <source>
        <dbReference type="ARBA" id="ARBA00022989"/>
    </source>
</evidence>
<comment type="caution">
    <text evidence="7">The sequence shown here is derived from an EMBL/GenBank/DDBJ whole genome shotgun (WGS) entry which is preliminary data.</text>
</comment>
<sequence length="166" mass="19282">MNVFKVNNKYNIGDLIISLIITLGGATVIGWFTSNLSKTQYNELVKPVFAPPSWVFEVIWPVLYILMSIAAYRIYQLKKQGVDVGNALKLYAVQLILNFIWPFIFFAKKLYGISFIEIVILWMFILLTFLKFLKLDKRAGLLLIPYILWVTFAAILNFFIWALNEM</sequence>
<keyword evidence="3 6" id="KW-0812">Transmembrane</keyword>
<feature type="transmembrane region" description="Helical" evidence="6">
    <location>
        <begin position="110"/>
        <end position="130"/>
    </location>
</feature>
<dbReference type="Proteomes" id="UP000679179">
    <property type="component" value="Unassembled WGS sequence"/>
</dbReference>
<dbReference type="RefSeq" id="WP_212902431.1">
    <property type="nucleotide sequence ID" value="NZ_BOPZ01000002.1"/>
</dbReference>
<dbReference type="InterPro" id="IPR004307">
    <property type="entry name" value="TspO_MBR"/>
</dbReference>
<dbReference type="GO" id="GO:0033013">
    <property type="term" value="P:tetrapyrrole metabolic process"/>
    <property type="evidence" value="ECO:0007669"/>
    <property type="project" value="UniProtKB-ARBA"/>
</dbReference>
<feature type="transmembrane region" description="Helical" evidence="6">
    <location>
        <begin position="12"/>
        <end position="34"/>
    </location>
</feature>
<feature type="transmembrane region" description="Helical" evidence="6">
    <location>
        <begin position="54"/>
        <end position="75"/>
    </location>
</feature>
<gene>
    <name evidence="7" type="ORF">CPJCM30710_03400</name>
</gene>
<comment type="subcellular location">
    <subcellularLocation>
        <location evidence="1">Membrane</location>
        <topology evidence="1">Multi-pass membrane protein</topology>
    </subcellularLocation>
</comment>
<dbReference type="EMBL" id="BOPZ01000002">
    <property type="protein sequence ID" value="GIM27674.1"/>
    <property type="molecule type" value="Genomic_DNA"/>
</dbReference>
<keyword evidence="8" id="KW-1185">Reference proteome</keyword>
<organism evidence="7 8">
    <name type="scientific">Clostridium polyendosporum</name>
    <dbReference type="NCBI Taxonomy" id="69208"/>
    <lineage>
        <taxon>Bacteria</taxon>
        <taxon>Bacillati</taxon>
        <taxon>Bacillota</taxon>
        <taxon>Clostridia</taxon>
        <taxon>Eubacteriales</taxon>
        <taxon>Clostridiaceae</taxon>
        <taxon>Clostridium</taxon>
    </lineage>
</organism>